<reference evidence="10" key="2">
    <citation type="submission" date="2021-04" db="EMBL/GenBank/DDBJ databases">
        <authorList>
            <person name="Gilroy R."/>
        </authorList>
    </citation>
    <scope>NUCLEOTIDE SEQUENCE</scope>
    <source>
        <strain evidence="10">CHK130-7132</strain>
    </source>
</reference>
<protein>
    <recommendedName>
        <fullName evidence="4">non-reducing end alpha-L-arabinofuranosidase</fullName>
        <ecNumber evidence="4">3.2.1.55</ecNumber>
    </recommendedName>
</protein>
<comment type="caution">
    <text evidence="10">The sequence shown here is derived from an EMBL/GenBank/DDBJ whole genome shotgun (WGS) entry which is preliminary data.</text>
</comment>
<comment type="similarity">
    <text evidence="2">Belongs to the glycosyl hydrolase 51 family.</text>
</comment>
<dbReference type="InterPro" id="IPR010720">
    <property type="entry name" value="Alpha-L-AF_C"/>
</dbReference>
<dbReference type="InterPro" id="IPR013780">
    <property type="entry name" value="Glyco_hydro_b"/>
</dbReference>
<dbReference type="PANTHER" id="PTHR43576">
    <property type="entry name" value="ALPHA-L-ARABINOFURANOSIDASE C-RELATED"/>
    <property type="match status" value="1"/>
</dbReference>
<sequence>MTARTLTTGLVGALGPTSTGTRPLAPRTGRTDGPARVVIDLDLPGTTISRHLYGHFAEHLGRCIYGGFFVGEDSEIPNTRGIRDDVVEALRALRIPNLRWPGGCFADEYHWKDGIGPREDRPRVVNSHWGDVVEDNSFGTHEFMDLVELLGTEAYVNGNVGSGTVQEMSEWIEYLTRADDSPMAALRRANGRDEPWKVPFFGIGNESWGCGGNMRAEDYTALARQYSTFVREHAGNQVTRIAGGANVDDYGWTEALMKDAGPHLPYQAISLHNYTFAHSWEEKGSARGFSDEEWYSTLANAARTEELIARHSTIMDRYDPQKKVGLVLDEWGTWWDVEPGTNPGFLYQQNTVRDALVASLHFDGFHRHADRLIMANIAQTVNVLQAMILTDPDSGALVLTPTYHVFAMNAGHQDARALDAHVLLPEEVAEVNGRALPLLSASASVREGEGTALVSLSNLDLDQERTLVLDLRGRDVAGYGAQVLTAEAAGTYNTPEQPDAVAPRPLEAVREHERGLEITLPPHSFATVELQLGE</sequence>
<dbReference type="PANTHER" id="PTHR43576:SF2">
    <property type="entry name" value="INTRACELLULAR EXO-ALPHA-L-ARABINOFURANOSIDASE 2"/>
    <property type="match status" value="1"/>
</dbReference>
<organism evidence="10 11">
    <name type="scientific">Candidatus Brachybacterium intestinipullorum</name>
    <dbReference type="NCBI Taxonomy" id="2838512"/>
    <lineage>
        <taxon>Bacteria</taxon>
        <taxon>Bacillati</taxon>
        <taxon>Actinomycetota</taxon>
        <taxon>Actinomycetes</taxon>
        <taxon>Micrococcales</taxon>
        <taxon>Dermabacteraceae</taxon>
        <taxon>Brachybacterium</taxon>
    </lineage>
</organism>
<dbReference type="Pfam" id="PF06964">
    <property type="entry name" value="Alpha-L-AF_C"/>
    <property type="match status" value="1"/>
</dbReference>
<dbReference type="Gene3D" id="3.20.20.80">
    <property type="entry name" value="Glycosidases"/>
    <property type="match status" value="1"/>
</dbReference>
<evidence type="ECO:0000313" key="10">
    <source>
        <dbReference type="EMBL" id="HJC70190.1"/>
    </source>
</evidence>
<dbReference type="SUPFAM" id="SSF51011">
    <property type="entry name" value="Glycosyl hydrolase domain"/>
    <property type="match status" value="1"/>
</dbReference>
<name>A0A9D2Q281_9MICO</name>
<evidence type="ECO:0000256" key="4">
    <source>
        <dbReference type="ARBA" id="ARBA00012670"/>
    </source>
</evidence>
<feature type="region of interest" description="Disordered" evidence="8">
    <location>
        <begin position="1"/>
        <end position="32"/>
    </location>
</feature>
<evidence type="ECO:0000256" key="3">
    <source>
        <dbReference type="ARBA" id="ARBA00011165"/>
    </source>
</evidence>
<dbReference type="Proteomes" id="UP000823854">
    <property type="component" value="Unassembled WGS sequence"/>
</dbReference>
<dbReference type="EMBL" id="DWWC01000226">
    <property type="protein sequence ID" value="HJC70190.1"/>
    <property type="molecule type" value="Genomic_DNA"/>
</dbReference>
<dbReference type="InterPro" id="IPR055235">
    <property type="entry name" value="ASD1_cat"/>
</dbReference>
<evidence type="ECO:0000256" key="7">
    <source>
        <dbReference type="ARBA" id="ARBA00023295"/>
    </source>
</evidence>
<keyword evidence="7" id="KW-0326">Glycosidase</keyword>
<dbReference type="Gene3D" id="2.60.40.1180">
    <property type="entry name" value="Golgi alpha-mannosidase II"/>
    <property type="match status" value="1"/>
</dbReference>
<reference evidence="10" key="1">
    <citation type="journal article" date="2021" name="PeerJ">
        <title>Extensive microbial diversity within the chicken gut microbiome revealed by metagenomics and culture.</title>
        <authorList>
            <person name="Gilroy R."/>
            <person name="Ravi A."/>
            <person name="Getino M."/>
            <person name="Pursley I."/>
            <person name="Horton D.L."/>
            <person name="Alikhan N.F."/>
            <person name="Baker D."/>
            <person name="Gharbi K."/>
            <person name="Hall N."/>
            <person name="Watson M."/>
            <person name="Adriaenssens E.M."/>
            <person name="Foster-Nyarko E."/>
            <person name="Jarju S."/>
            <person name="Secka A."/>
            <person name="Antonio M."/>
            <person name="Oren A."/>
            <person name="Chaudhuri R.R."/>
            <person name="La Ragione R."/>
            <person name="Hildebrand F."/>
            <person name="Pallen M.J."/>
        </authorList>
    </citation>
    <scope>NUCLEOTIDE SEQUENCE</scope>
    <source>
        <strain evidence="10">CHK130-7132</strain>
    </source>
</reference>
<evidence type="ECO:0000256" key="1">
    <source>
        <dbReference type="ARBA" id="ARBA00001462"/>
    </source>
</evidence>
<evidence type="ECO:0000256" key="2">
    <source>
        <dbReference type="ARBA" id="ARBA00007186"/>
    </source>
</evidence>
<evidence type="ECO:0000259" key="9">
    <source>
        <dbReference type="SMART" id="SM00813"/>
    </source>
</evidence>
<gene>
    <name evidence="10" type="ORF">H9932_11050</name>
</gene>
<feature type="domain" description="Alpha-L-arabinofuranosidase C-terminal" evidence="9">
    <location>
        <begin position="329"/>
        <end position="524"/>
    </location>
</feature>
<evidence type="ECO:0000256" key="6">
    <source>
        <dbReference type="ARBA" id="ARBA00023277"/>
    </source>
</evidence>
<comment type="catalytic activity">
    <reaction evidence="1">
        <text>Hydrolysis of terminal non-reducing alpha-L-arabinofuranoside residues in alpha-L-arabinosides.</text>
        <dbReference type="EC" id="3.2.1.55"/>
    </reaction>
</comment>
<dbReference type="GO" id="GO:0000272">
    <property type="term" value="P:polysaccharide catabolic process"/>
    <property type="evidence" value="ECO:0007669"/>
    <property type="project" value="TreeGrafter"/>
</dbReference>
<dbReference type="AlphaFoldDB" id="A0A9D2Q281"/>
<keyword evidence="6" id="KW-0119">Carbohydrate metabolism</keyword>
<evidence type="ECO:0000256" key="5">
    <source>
        <dbReference type="ARBA" id="ARBA00022801"/>
    </source>
</evidence>
<dbReference type="EC" id="3.2.1.55" evidence="4"/>
<dbReference type="GO" id="GO:0046556">
    <property type="term" value="F:alpha-L-arabinofuranosidase activity"/>
    <property type="evidence" value="ECO:0007669"/>
    <property type="project" value="UniProtKB-EC"/>
</dbReference>
<dbReference type="SMART" id="SM00813">
    <property type="entry name" value="Alpha-L-AF_C"/>
    <property type="match status" value="1"/>
</dbReference>
<keyword evidence="5" id="KW-0378">Hydrolase</keyword>
<evidence type="ECO:0000313" key="11">
    <source>
        <dbReference type="Proteomes" id="UP000823854"/>
    </source>
</evidence>
<proteinExistence type="inferred from homology"/>
<dbReference type="SUPFAM" id="SSF51445">
    <property type="entry name" value="(Trans)glycosidases"/>
    <property type="match status" value="1"/>
</dbReference>
<dbReference type="GO" id="GO:0046373">
    <property type="term" value="P:L-arabinose metabolic process"/>
    <property type="evidence" value="ECO:0007669"/>
    <property type="project" value="InterPro"/>
</dbReference>
<dbReference type="Pfam" id="PF22848">
    <property type="entry name" value="ASD1_dom"/>
    <property type="match status" value="1"/>
</dbReference>
<dbReference type="InterPro" id="IPR017853">
    <property type="entry name" value="GH"/>
</dbReference>
<evidence type="ECO:0000256" key="8">
    <source>
        <dbReference type="SAM" id="MobiDB-lite"/>
    </source>
</evidence>
<comment type="subunit">
    <text evidence="3">Homohexamer; trimer of dimers.</text>
</comment>
<accession>A0A9D2Q281</accession>